<dbReference type="InterPro" id="IPR000073">
    <property type="entry name" value="AB_hydrolase_1"/>
</dbReference>
<name>A0A023BVS5_9FLAO</name>
<reference evidence="3 4" key="1">
    <citation type="submission" date="2014-04" db="EMBL/GenBank/DDBJ databases">
        <title>Aquimarina sp. 22II-S11-z7 Genome Sequencing.</title>
        <authorList>
            <person name="Lai Q."/>
        </authorList>
    </citation>
    <scope>NUCLEOTIDE SEQUENCE [LARGE SCALE GENOMIC DNA]</scope>
    <source>
        <strain evidence="3 4">22II-S11-z7</strain>
    </source>
</reference>
<dbReference type="SUPFAM" id="SSF53474">
    <property type="entry name" value="alpha/beta-Hydrolases"/>
    <property type="match status" value="1"/>
</dbReference>
<evidence type="ECO:0000313" key="4">
    <source>
        <dbReference type="Proteomes" id="UP000023541"/>
    </source>
</evidence>
<dbReference type="EMBL" id="AQRA01000004">
    <property type="protein sequence ID" value="EZH74065.1"/>
    <property type="molecule type" value="Genomic_DNA"/>
</dbReference>
<keyword evidence="1" id="KW-0732">Signal</keyword>
<dbReference type="Proteomes" id="UP000023541">
    <property type="component" value="Unassembled WGS sequence"/>
</dbReference>
<evidence type="ECO:0000259" key="2">
    <source>
        <dbReference type="Pfam" id="PF12697"/>
    </source>
</evidence>
<dbReference type="InterPro" id="IPR050266">
    <property type="entry name" value="AB_hydrolase_sf"/>
</dbReference>
<dbReference type="STRING" id="1317122.ATO12_14415"/>
<dbReference type="Gene3D" id="3.40.50.1820">
    <property type="entry name" value="alpha/beta hydrolase"/>
    <property type="match status" value="1"/>
</dbReference>
<feature type="domain" description="AB hydrolase-1" evidence="2">
    <location>
        <begin position="35"/>
        <end position="268"/>
    </location>
</feature>
<dbReference type="PANTHER" id="PTHR43798">
    <property type="entry name" value="MONOACYLGLYCEROL LIPASE"/>
    <property type="match status" value="1"/>
</dbReference>
<dbReference type="OrthoDB" id="7172093at2"/>
<dbReference type="Pfam" id="PF12697">
    <property type="entry name" value="Abhydrolase_6"/>
    <property type="match status" value="1"/>
</dbReference>
<dbReference type="InterPro" id="IPR029058">
    <property type="entry name" value="AB_hydrolase_fold"/>
</dbReference>
<protein>
    <recommendedName>
        <fullName evidence="2">AB hydrolase-1 domain-containing protein</fullName>
    </recommendedName>
</protein>
<comment type="caution">
    <text evidence="3">The sequence shown here is derived from an EMBL/GenBank/DDBJ whole genome shotgun (WGS) entry which is preliminary data.</text>
</comment>
<keyword evidence="4" id="KW-1185">Reference proteome</keyword>
<evidence type="ECO:0000256" key="1">
    <source>
        <dbReference type="SAM" id="SignalP"/>
    </source>
</evidence>
<accession>A0A023BVS5</accession>
<sequence>MKTFRITLLALIIINLGFSQTSAITTKIVGQGSPVLFLPGFTTPGSIWNETVEHLTTKSEAHLISYAGFNGNPPIAMPWYDTIKKELIAYIKNKNLTNVTIIGHSMGGNLAVDLAAALPDTITQLVIVDAIPCMRELMMPGVPESQIQYDSPYNKQMLQAEDTQFKQTATMMAQNMTNNKDKVDTLINWIMEADRETYVYGYTDLLKLDLRKVLNKVTAKTLILGASFPSVEIAKSNYEKQYATLANKSIEMASDSKHFIMFDQPEWFYTKVNAFLANE</sequence>
<gene>
    <name evidence="3" type="ORF">ATO12_14415</name>
</gene>
<proteinExistence type="predicted"/>
<feature type="chain" id="PRO_5001511943" description="AB hydrolase-1 domain-containing protein" evidence="1">
    <location>
        <begin position="24"/>
        <end position="279"/>
    </location>
</feature>
<feature type="signal peptide" evidence="1">
    <location>
        <begin position="1"/>
        <end position="23"/>
    </location>
</feature>
<evidence type="ECO:0000313" key="3">
    <source>
        <dbReference type="EMBL" id="EZH74065.1"/>
    </source>
</evidence>
<dbReference type="eggNOG" id="COG0596">
    <property type="taxonomic scope" value="Bacteria"/>
</dbReference>
<dbReference type="RefSeq" id="WP_034241583.1">
    <property type="nucleotide sequence ID" value="NZ_AQRA01000004.1"/>
</dbReference>
<organism evidence="3 4">
    <name type="scientific">Aquimarina atlantica</name>
    <dbReference type="NCBI Taxonomy" id="1317122"/>
    <lineage>
        <taxon>Bacteria</taxon>
        <taxon>Pseudomonadati</taxon>
        <taxon>Bacteroidota</taxon>
        <taxon>Flavobacteriia</taxon>
        <taxon>Flavobacteriales</taxon>
        <taxon>Flavobacteriaceae</taxon>
        <taxon>Aquimarina</taxon>
    </lineage>
</organism>
<dbReference type="AlphaFoldDB" id="A0A023BVS5"/>